<dbReference type="EMBL" id="OU503038">
    <property type="protein sequence ID" value="CAI9757970.1"/>
    <property type="molecule type" value="Genomic_DNA"/>
</dbReference>
<feature type="domain" description="RNase H type-1" evidence="1">
    <location>
        <begin position="45"/>
        <end position="106"/>
    </location>
</feature>
<name>A0AAD1YVR9_9LAMI</name>
<accession>A0AAD1YVR9</accession>
<keyword evidence="3" id="KW-1185">Reference proteome</keyword>
<dbReference type="AlphaFoldDB" id="A0AAD1YVR9"/>
<dbReference type="InterPro" id="IPR053151">
    <property type="entry name" value="RNase_H-like"/>
</dbReference>
<evidence type="ECO:0000259" key="1">
    <source>
        <dbReference type="Pfam" id="PF13456"/>
    </source>
</evidence>
<dbReference type="Proteomes" id="UP000834106">
    <property type="component" value="Chromosome 3"/>
</dbReference>
<sequence length="156" mass="17243">MLMVIGIWSDNSEALSMVSRSLKSSSMQFMLVWQPLILLLQLGRAFRRNSLSATAGGVFRSQNGVWLGGFLVNLGHCNAFSAKLWGIYTGLQEAWSNGWLKVQVSCREANAIADHMANLAFDQIDRFIWYDGPPSSASLLLFGDVIGAARPRMTRS</sequence>
<dbReference type="GO" id="GO:0003676">
    <property type="term" value="F:nucleic acid binding"/>
    <property type="evidence" value="ECO:0007669"/>
    <property type="project" value="InterPro"/>
</dbReference>
<dbReference type="Pfam" id="PF13456">
    <property type="entry name" value="RVT_3"/>
    <property type="match status" value="1"/>
</dbReference>
<proteinExistence type="predicted"/>
<evidence type="ECO:0000313" key="2">
    <source>
        <dbReference type="EMBL" id="CAI9757970.1"/>
    </source>
</evidence>
<dbReference type="CDD" id="cd06222">
    <property type="entry name" value="RNase_H_like"/>
    <property type="match status" value="1"/>
</dbReference>
<gene>
    <name evidence="2" type="ORF">FPE_LOCUS5400</name>
</gene>
<organism evidence="2 3">
    <name type="scientific">Fraxinus pennsylvanica</name>
    <dbReference type="NCBI Taxonomy" id="56036"/>
    <lineage>
        <taxon>Eukaryota</taxon>
        <taxon>Viridiplantae</taxon>
        <taxon>Streptophyta</taxon>
        <taxon>Embryophyta</taxon>
        <taxon>Tracheophyta</taxon>
        <taxon>Spermatophyta</taxon>
        <taxon>Magnoliopsida</taxon>
        <taxon>eudicotyledons</taxon>
        <taxon>Gunneridae</taxon>
        <taxon>Pentapetalae</taxon>
        <taxon>asterids</taxon>
        <taxon>lamiids</taxon>
        <taxon>Lamiales</taxon>
        <taxon>Oleaceae</taxon>
        <taxon>Oleeae</taxon>
        <taxon>Fraxinus</taxon>
    </lineage>
</organism>
<dbReference type="PANTHER" id="PTHR47723">
    <property type="entry name" value="OS05G0353850 PROTEIN"/>
    <property type="match status" value="1"/>
</dbReference>
<dbReference type="InterPro" id="IPR044730">
    <property type="entry name" value="RNase_H-like_dom_plant"/>
</dbReference>
<protein>
    <recommendedName>
        <fullName evidence="1">RNase H type-1 domain-containing protein</fullName>
    </recommendedName>
</protein>
<dbReference type="InterPro" id="IPR002156">
    <property type="entry name" value="RNaseH_domain"/>
</dbReference>
<evidence type="ECO:0000313" key="3">
    <source>
        <dbReference type="Proteomes" id="UP000834106"/>
    </source>
</evidence>
<reference evidence="2" key="1">
    <citation type="submission" date="2023-05" db="EMBL/GenBank/DDBJ databases">
        <authorList>
            <person name="Huff M."/>
        </authorList>
    </citation>
    <scope>NUCLEOTIDE SEQUENCE</scope>
</reference>
<dbReference type="GO" id="GO:0004523">
    <property type="term" value="F:RNA-DNA hybrid ribonuclease activity"/>
    <property type="evidence" value="ECO:0007669"/>
    <property type="project" value="InterPro"/>
</dbReference>
<dbReference type="PANTHER" id="PTHR47723:SF13">
    <property type="entry name" value="PUTATIVE-RELATED"/>
    <property type="match status" value="1"/>
</dbReference>